<keyword evidence="4" id="KW-1185">Reference proteome</keyword>
<keyword evidence="1" id="KW-0175">Coiled coil</keyword>
<dbReference type="OrthoDB" id="1719803at2759"/>
<proteinExistence type="predicted"/>
<comment type="caution">
    <text evidence="3">The sequence shown here is derived from an EMBL/GenBank/DDBJ whole genome shotgun (WGS) entry which is preliminary data.</text>
</comment>
<feature type="compositionally biased region" description="Polar residues" evidence="2">
    <location>
        <begin position="702"/>
        <end position="711"/>
    </location>
</feature>
<feature type="compositionally biased region" description="Low complexity" evidence="2">
    <location>
        <begin position="615"/>
        <end position="627"/>
    </location>
</feature>
<dbReference type="EMBL" id="BFEA01000197">
    <property type="protein sequence ID" value="GBG74122.1"/>
    <property type="molecule type" value="Genomic_DNA"/>
</dbReference>
<feature type="compositionally biased region" description="Basic and acidic residues" evidence="2">
    <location>
        <begin position="410"/>
        <end position="429"/>
    </location>
</feature>
<feature type="region of interest" description="Disordered" evidence="2">
    <location>
        <begin position="456"/>
        <end position="478"/>
    </location>
</feature>
<feature type="compositionally biased region" description="Basic and acidic residues" evidence="2">
    <location>
        <begin position="584"/>
        <end position="602"/>
    </location>
</feature>
<dbReference type="PANTHER" id="PTHR35712:SF1">
    <property type="entry name" value="MYOSIN HEAVY CHAIN-LIKE PROTEIN"/>
    <property type="match status" value="1"/>
</dbReference>
<sequence length="711" mass="81894">MATTLNAQQKWQMAGKAVRAPREGRLKDIEVMAQKLIQLQRERDELQKDVEALCMQQAGSHTSFDTAQKIHNRRAVGLEQELSEAKHHINVIERERDMLEEEIEIAYRGKAQVQDSLKEATDRVASLESEVKYFQQQVTELHAEREKTLVELETVRFEQKSMDQALKELYSRQRKLETQMAESEKENLGLRERLEIANVAIDEMHKVMDMLREAGLGSGKTDGDEGQNHQPREIAEALLGERRALQTAHEEGRRKSEKMEKALVAVTSEVSRALEEEREECRHVKAGISQVLDAEKERIARMRLELLQAFQEMRELHAHERVGRIQLELRTKQQEDDFAREKEELEQKLRVLEEESVNRIEDLEAELEAERDERAKEKAQLVEKWEIEQDMRQELETKLQDAEAEVERLKEELETERKERDELEEKLESKNQSYEDLEKVLEELSQKLVDEKMELEREKEDLQNQLAEEKGARSEAEKKVRELHVAIDLKEHQGKRQKQDLEAKIKDLESQLKDMQIHTREVQRELEHERKEKEVATLQILSKHEERQRMDSHTISLLEAEVSDLKEKLNQVTEEKVNALMENADLKKQRGGLQDRVKDQARPAHLQRSASMVGNPSQPSSPNSSAPREISIPASGEIPSSFGGQGVQQLAQTATFMGAFRRSGWFKSASMKRDGSSPSLTPSGSFRRSGSMSAGGEDPINSGRQMPNPTS</sequence>
<evidence type="ECO:0000256" key="1">
    <source>
        <dbReference type="SAM" id="Coils"/>
    </source>
</evidence>
<feature type="compositionally biased region" description="Polar residues" evidence="2">
    <location>
        <begin position="676"/>
        <end position="692"/>
    </location>
</feature>
<feature type="region of interest" description="Disordered" evidence="2">
    <location>
        <begin position="580"/>
        <end position="645"/>
    </location>
</feature>
<dbReference type="Gramene" id="GBG74122">
    <property type="protein sequence ID" value="GBG74122"/>
    <property type="gene ID" value="CBR_g17833"/>
</dbReference>
<protein>
    <submittedName>
        <fullName evidence="3">Uncharacterized protein</fullName>
    </submittedName>
</protein>
<gene>
    <name evidence="3" type="ORF">CBR_g17833</name>
</gene>
<dbReference type="Proteomes" id="UP000265515">
    <property type="component" value="Unassembled WGS sequence"/>
</dbReference>
<dbReference type="AlphaFoldDB" id="A0A388KVW6"/>
<feature type="coiled-coil region" evidence="1">
    <location>
        <begin position="29"/>
        <end position="193"/>
    </location>
</feature>
<evidence type="ECO:0000313" key="3">
    <source>
        <dbReference type="EMBL" id="GBG74122.1"/>
    </source>
</evidence>
<dbReference type="PANTHER" id="PTHR35712">
    <property type="entry name" value="MYOSIN HEAVY CHAIN-LIKE PROTEIN"/>
    <property type="match status" value="1"/>
</dbReference>
<dbReference type="Gene3D" id="1.10.287.1490">
    <property type="match status" value="1"/>
</dbReference>
<feature type="region of interest" description="Disordered" evidence="2">
    <location>
        <begin position="410"/>
        <end position="432"/>
    </location>
</feature>
<accession>A0A388KVW6</accession>
<organism evidence="3 4">
    <name type="scientific">Chara braunii</name>
    <name type="common">Braun's stonewort</name>
    <dbReference type="NCBI Taxonomy" id="69332"/>
    <lineage>
        <taxon>Eukaryota</taxon>
        <taxon>Viridiplantae</taxon>
        <taxon>Streptophyta</taxon>
        <taxon>Charophyceae</taxon>
        <taxon>Charales</taxon>
        <taxon>Characeae</taxon>
        <taxon>Chara</taxon>
    </lineage>
</organism>
<reference evidence="3 4" key="1">
    <citation type="journal article" date="2018" name="Cell">
        <title>The Chara Genome: Secondary Complexity and Implications for Plant Terrestrialization.</title>
        <authorList>
            <person name="Nishiyama T."/>
            <person name="Sakayama H."/>
            <person name="Vries J.D."/>
            <person name="Buschmann H."/>
            <person name="Saint-Marcoux D."/>
            <person name="Ullrich K.K."/>
            <person name="Haas F.B."/>
            <person name="Vanderstraeten L."/>
            <person name="Becker D."/>
            <person name="Lang D."/>
            <person name="Vosolsobe S."/>
            <person name="Rombauts S."/>
            <person name="Wilhelmsson P.K.I."/>
            <person name="Janitza P."/>
            <person name="Kern R."/>
            <person name="Heyl A."/>
            <person name="Rumpler F."/>
            <person name="Villalobos L.I.A.C."/>
            <person name="Clay J.M."/>
            <person name="Skokan R."/>
            <person name="Toyoda A."/>
            <person name="Suzuki Y."/>
            <person name="Kagoshima H."/>
            <person name="Schijlen E."/>
            <person name="Tajeshwar N."/>
            <person name="Catarino B."/>
            <person name="Hetherington A.J."/>
            <person name="Saltykova A."/>
            <person name="Bonnot C."/>
            <person name="Breuninger H."/>
            <person name="Symeonidi A."/>
            <person name="Radhakrishnan G.V."/>
            <person name="Van Nieuwerburgh F."/>
            <person name="Deforce D."/>
            <person name="Chang C."/>
            <person name="Karol K.G."/>
            <person name="Hedrich R."/>
            <person name="Ulvskov P."/>
            <person name="Glockner G."/>
            <person name="Delwiche C.F."/>
            <person name="Petrasek J."/>
            <person name="Van de Peer Y."/>
            <person name="Friml J."/>
            <person name="Beilby M."/>
            <person name="Dolan L."/>
            <person name="Kohara Y."/>
            <person name="Sugano S."/>
            <person name="Fujiyama A."/>
            <person name="Delaux P.-M."/>
            <person name="Quint M."/>
            <person name="TheiBen G."/>
            <person name="Hagemann M."/>
            <person name="Harholt J."/>
            <person name="Dunand C."/>
            <person name="Zachgo S."/>
            <person name="Langdale J."/>
            <person name="Maumus F."/>
            <person name="Straeten D.V.D."/>
            <person name="Gould S.B."/>
            <person name="Rensing S.A."/>
        </authorList>
    </citation>
    <scope>NUCLEOTIDE SEQUENCE [LARGE SCALE GENOMIC DNA]</scope>
    <source>
        <strain evidence="3 4">S276</strain>
    </source>
</reference>
<evidence type="ECO:0000256" key="2">
    <source>
        <dbReference type="SAM" id="MobiDB-lite"/>
    </source>
</evidence>
<dbReference type="SUPFAM" id="SSF57997">
    <property type="entry name" value="Tropomyosin"/>
    <property type="match status" value="1"/>
</dbReference>
<feature type="region of interest" description="Disordered" evidence="2">
    <location>
        <begin position="668"/>
        <end position="711"/>
    </location>
</feature>
<name>A0A388KVW6_CHABU</name>
<evidence type="ECO:0000313" key="4">
    <source>
        <dbReference type="Proteomes" id="UP000265515"/>
    </source>
</evidence>